<feature type="transmembrane region" description="Helical" evidence="5">
    <location>
        <begin position="253"/>
        <end position="274"/>
    </location>
</feature>
<keyword evidence="4 5" id="KW-0472">Membrane</keyword>
<dbReference type="SUPFAM" id="SSF90123">
    <property type="entry name" value="ABC transporter transmembrane region"/>
    <property type="match status" value="1"/>
</dbReference>
<keyword evidence="2 5" id="KW-0812">Transmembrane</keyword>
<evidence type="ECO:0000256" key="5">
    <source>
        <dbReference type="SAM" id="Phobius"/>
    </source>
</evidence>
<evidence type="ECO:0000256" key="2">
    <source>
        <dbReference type="ARBA" id="ARBA00022692"/>
    </source>
</evidence>
<dbReference type="GO" id="GO:0140359">
    <property type="term" value="F:ABC-type transporter activity"/>
    <property type="evidence" value="ECO:0007669"/>
    <property type="project" value="InterPro"/>
</dbReference>
<dbReference type="GO" id="GO:0005886">
    <property type="term" value="C:plasma membrane"/>
    <property type="evidence" value="ECO:0007669"/>
    <property type="project" value="UniProtKB-SubCell"/>
</dbReference>
<organism evidence="7 8">
    <name type="scientific">Gemmata massiliana</name>
    <dbReference type="NCBI Taxonomy" id="1210884"/>
    <lineage>
        <taxon>Bacteria</taxon>
        <taxon>Pseudomonadati</taxon>
        <taxon>Planctomycetota</taxon>
        <taxon>Planctomycetia</taxon>
        <taxon>Gemmatales</taxon>
        <taxon>Gemmataceae</taxon>
        <taxon>Gemmata</taxon>
    </lineage>
</organism>
<reference evidence="7 8" key="1">
    <citation type="submission" date="2019-05" db="EMBL/GenBank/DDBJ databases">
        <authorList>
            <consortium name="Science for Life Laboratories"/>
        </authorList>
    </citation>
    <scope>NUCLEOTIDE SEQUENCE [LARGE SCALE GENOMIC DNA]</scope>
    <source>
        <strain evidence="7">Soil9</strain>
    </source>
</reference>
<name>A0A6P2D6I3_9BACT</name>
<feature type="transmembrane region" description="Helical" evidence="5">
    <location>
        <begin position="222"/>
        <end position="241"/>
    </location>
</feature>
<dbReference type="Pfam" id="PF13748">
    <property type="entry name" value="ABC_membrane_3"/>
    <property type="match status" value="1"/>
</dbReference>
<evidence type="ECO:0000256" key="4">
    <source>
        <dbReference type="ARBA" id="ARBA00023136"/>
    </source>
</evidence>
<dbReference type="InterPro" id="IPR036640">
    <property type="entry name" value="ABC1_TM_sf"/>
</dbReference>
<keyword evidence="8" id="KW-1185">Reference proteome</keyword>
<dbReference type="GO" id="GO:0005524">
    <property type="term" value="F:ATP binding"/>
    <property type="evidence" value="ECO:0007669"/>
    <property type="project" value="InterPro"/>
</dbReference>
<dbReference type="EMBL" id="LR593886">
    <property type="protein sequence ID" value="VTR96076.1"/>
    <property type="molecule type" value="Genomic_DNA"/>
</dbReference>
<dbReference type="AlphaFoldDB" id="A0A6P2D6I3"/>
<sequence>MCAPTVEFAAAPPWTLRRVLTRYWRRVLLTYGLFNLENLLRLAQPLVLAWAINDLLAGAQMGLWVFLAQHIAYTTVGMCRRAYDTRVFTSIYADLATSVVAGQRAAGVETSRVAARSGLSRAFVDFFEHDVPMVVRAAYSIVGALVLLALFDPVVALFCFGLAGPVWLVNRAYGRKMLVLNHGLHDELEREIDVIDGRRTDEIGGHYTAVGRWRVRLSDGEAVNFGIAELFILGLMAATLVRTCALGLSTGDTLAVFQYLLMFLTGVDSVPLLVQQLARLRDVGGRLGTVSDDTVSNECPKAAVPYAL</sequence>
<evidence type="ECO:0000256" key="3">
    <source>
        <dbReference type="ARBA" id="ARBA00022989"/>
    </source>
</evidence>
<dbReference type="KEGG" id="gms:SOIL9_16380"/>
<dbReference type="RefSeq" id="WP_162670413.1">
    <property type="nucleotide sequence ID" value="NZ_LR593886.1"/>
</dbReference>
<dbReference type="InterPro" id="IPR011527">
    <property type="entry name" value="ABC1_TM_dom"/>
</dbReference>
<evidence type="ECO:0000313" key="8">
    <source>
        <dbReference type="Proteomes" id="UP000464178"/>
    </source>
</evidence>
<proteinExistence type="predicted"/>
<evidence type="ECO:0000313" key="7">
    <source>
        <dbReference type="EMBL" id="VTR96076.1"/>
    </source>
</evidence>
<feature type="transmembrane region" description="Helical" evidence="5">
    <location>
        <begin position="47"/>
        <end position="67"/>
    </location>
</feature>
<evidence type="ECO:0000256" key="1">
    <source>
        <dbReference type="ARBA" id="ARBA00004651"/>
    </source>
</evidence>
<keyword evidence="3 5" id="KW-1133">Transmembrane helix</keyword>
<protein>
    <recommendedName>
        <fullName evidence="6">ABC transmembrane type-1 domain-containing protein</fullName>
    </recommendedName>
</protein>
<comment type="subcellular location">
    <subcellularLocation>
        <location evidence="1">Cell membrane</location>
        <topology evidence="1">Multi-pass membrane protein</topology>
    </subcellularLocation>
</comment>
<gene>
    <name evidence="7" type="ORF">SOIL9_16380</name>
</gene>
<dbReference type="Proteomes" id="UP000464178">
    <property type="component" value="Chromosome"/>
</dbReference>
<feature type="domain" description="ABC transmembrane type-1" evidence="6">
    <location>
        <begin position="16"/>
        <end position="241"/>
    </location>
</feature>
<accession>A0A6P2D6I3</accession>
<evidence type="ECO:0000259" key="6">
    <source>
        <dbReference type="Pfam" id="PF13748"/>
    </source>
</evidence>
<feature type="transmembrane region" description="Helical" evidence="5">
    <location>
        <begin position="137"/>
        <end position="168"/>
    </location>
</feature>
<dbReference type="Gene3D" id="1.20.1560.10">
    <property type="entry name" value="ABC transporter type 1, transmembrane domain"/>
    <property type="match status" value="1"/>
</dbReference>